<dbReference type="Gene3D" id="3.20.20.100">
    <property type="entry name" value="NADP-dependent oxidoreductase domain"/>
    <property type="match status" value="1"/>
</dbReference>
<keyword evidence="1" id="KW-0560">Oxidoreductase</keyword>
<dbReference type="PANTHER" id="PTHR43364:SF4">
    <property type="entry name" value="NAD(P)-LINKED OXIDOREDUCTASE SUPERFAMILY PROTEIN"/>
    <property type="match status" value="1"/>
</dbReference>
<dbReference type="Proteomes" id="UP000092730">
    <property type="component" value="Chromosome 3"/>
</dbReference>
<dbReference type="GeneID" id="30213231"/>
<reference evidence="3" key="2">
    <citation type="submission" date="2024-02" db="EMBL/GenBank/DDBJ databases">
        <title>Comparative genomics of Cryptococcus and Kwoniella reveals pathogenesis evolution and contrasting modes of karyotype evolution via chromosome fusion or intercentromeric recombination.</title>
        <authorList>
            <person name="Coelho M.A."/>
            <person name="David-Palma M."/>
            <person name="Shea T."/>
            <person name="Bowers K."/>
            <person name="McGinley-Smith S."/>
            <person name="Mohammad A.W."/>
            <person name="Gnirke A."/>
            <person name="Yurkov A.M."/>
            <person name="Nowrousian M."/>
            <person name="Sun S."/>
            <person name="Cuomo C.A."/>
            <person name="Heitman J."/>
        </authorList>
    </citation>
    <scope>NUCLEOTIDE SEQUENCE</scope>
    <source>
        <strain evidence="3">CBS 10118</strain>
    </source>
</reference>
<dbReference type="InterPro" id="IPR050523">
    <property type="entry name" value="AKR_Detox_Biosynth"/>
</dbReference>
<dbReference type="GO" id="GO:0005829">
    <property type="term" value="C:cytosol"/>
    <property type="evidence" value="ECO:0007669"/>
    <property type="project" value="UniProtKB-ARBA"/>
</dbReference>
<feature type="domain" description="NADP-dependent oxidoreductase" evidence="2">
    <location>
        <begin position="23"/>
        <end position="320"/>
    </location>
</feature>
<dbReference type="KEGG" id="kbi:30213231"/>
<name>A0AAJ8M8D6_9TREE</name>
<keyword evidence="4" id="KW-1185">Reference proteome</keyword>
<dbReference type="AlphaFoldDB" id="A0AAJ8M8D6"/>
<dbReference type="GO" id="GO:0016491">
    <property type="term" value="F:oxidoreductase activity"/>
    <property type="evidence" value="ECO:0007669"/>
    <property type="project" value="UniProtKB-KW"/>
</dbReference>
<evidence type="ECO:0000259" key="2">
    <source>
        <dbReference type="Pfam" id="PF00248"/>
    </source>
</evidence>
<dbReference type="InterPro" id="IPR036812">
    <property type="entry name" value="NAD(P)_OxRdtase_dom_sf"/>
</dbReference>
<accession>A0AAJ8M8D6</accession>
<dbReference type="FunFam" id="3.20.20.100:FF:000004">
    <property type="entry name" value="Oxidoreductase, aldo/keto reductase"/>
    <property type="match status" value="1"/>
</dbReference>
<sequence length="331" mass="37196">MSTENKTQIPYVRLGSSGLKVSRLILGCMSYGTPEWQGWVLDEKTSIEHIKFAYEAGINTFDTADVYSGGVSEEVLGKAIKEINAPRESLVILTKLFNPVIRPGSGAKVDPNGRGLSRKRLQLDYIDVLQCHRFDYDTPIAETMQALHDVVQKGWVRYIGMSSCWAYQFQAMQNYAINNKLTPFISMQNFHNAAYREEEREMMPTLKLLNVGCIPWSPLCRGFLSRPWNAEETVRVKTDANYKGRGHDKPDDSRKAINERVEEIAKKKGISMAQVALAWSLSNDFITAPIVGSTSLDNLKELIGALDVKLTPEEKAYIDEPYAPRSISGHV</sequence>
<gene>
    <name evidence="3" type="ORF">I302_105549</name>
</gene>
<evidence type="ECO:0000313" key="4">
    <source>
        <dbReference type="Proteomes" id="UP000092730"/>
    </source>
</evidence>
<dbReference type="Pfam" id="PF00248">
    <property type="entry name" value="Aldo_ket_red"/>
    <property type="match status" value="1"/>
</dbReference>
<protein>
    <recommendedName>
        <fullName evidence="2">NADP-dependent oxidoreductase domain-containing protein</fullName>
    </recommendedName>
</protein>
<evidence type="ECO:0000313" key="3">
    <source>
        <dbReference type="EMBL" id="WVW83528.1"/>
    </source>
</evidence>
<dbReference type="SUPFAM" id="SSF51430">
    <property type="entry name" value="NAD(P)-linked oxidoreductase"/>
    <property type="match status" value="1"/>
</dbReference>
<reference evidence="3" key="1">
    <citation type="submission" date="2013-07" db="EMBL/GenBank/DDBJ databases">
        <authorList>
            <consortium name="The Broad Institute Genome Sequencing Platform"/>
            <person name="Cuomo C."/>
            <person name="Litvintseva A."/>
            <person name="Chen Y."/>
            <person name="Heitman J."/>
            <person name="Sun S."/>
            <person name="Springer D."/>
            <person name="Dromer F."/>
            <person name="Young S.K."/>
            <person name="Zeng Q."/>
            <person name="Gargeya S."/>
            <person name="Fitzgerald M."/>
            <person name="Abouelleil A."/>
            <person name="Alvarado L."/>
            <person name="Berlin A.M."/>
            <person name="Chapman S.B."/>
            <person name="Dewar J."/>
            <person name="Goldberg J."/>
            <person name="Griggs A."/>
            <person name="Gujja S."/>
            <person name="Hansen M."/>
            <person name="Howarth C."/>
            <person name="Imamovic A."/>
            <person name="Larimer J."/>
            <person name="McCowan C."/>
            <person name="Murphy C."/>
            <person name="Pearson M."/>
            <person name="Priest M."/>
            <person name="Roberts A."/>
            <person name="Saif S."/>
            <person name="Shea T."/>
            <person name="Sykes S."/>
            <person name="Wortman J."/>
            <person name="Nusbaum C."/>
            <person name="Birren B."/>
        </authorList>
    </citation>
    <scope>NUCLEOTIDE SEQUENCE</scope>
    <source>
        <strain evidence="3">CBS 10118</strain>
    </source>
</reference>
<organism evidence="3 4">
    <name type="scientific">Kwoniella bestiolae CBS 10118</name>
    <dbReference type="NCBI Taxonomy" id="1296100"/>
    <lineage>
        <taxon>Eukaryota</taxon>
        <taxon>Fungi</taxon>
        <taxon>Dikarya</taxon>
        <taxon>Basidiomycota</taxon>
        <taxon>Agaricomycotina</taxon>
        <taxon>Tremellomycetes</taxon>
        <taxon>Tremellales</taxon>
        <taxon>Cryptococcaceae</taxon>
        <taxon>Kwoniella</taxon>
    </lineage>
</organism>
<evidence type="ECO:0000256" key="1">
    <source>
        <dbReference type="ARBA" id="ARBA00023002"/>
    </source>
</evidence>
<dbReference type="PANTHER" id="PTHR43364">
    <property type="entry name" value="NADH-SPECIFIC METHYLGLYOXAL REDUCTASE-RELATED"/>
    <property type="match status" value="1"/>
</dbReference>
<proteinExistence type="predicted"/>
<dbReference type="InterPro" id="IPR023210">
    <property type="entry name" value="NADP_OxRdtase_dom"/>
</dbReference>
<dbReference type="CDD" id="cd19079">
    <property type="entry name" value="AKR_EcYajO-like"/>
    <property type="match status" value="1"/>
</dbReference>
<dbReference type="RefSeq" id="XP_065726175.1">
    <property type="nucleotide sequence ID" value="XM_065870103.1"/>
</dbReference>
<dbReference type="EMBL" id="CP144543">
    <property type="protein sequence ID" value="WVW83528.1"/>
    <property type="molecule type" value="Genomic_DNA"/>
</dbReference>